<proteinExistence type="inferred from homology"/>
<sequence>MKKRVSLLGMTAVLVGGLLAGCSGGEASGNEEGQVEVKMSGWSASPEEQALLEETIADFEEKHPHIDVNFQTISDQYMDVLKTRLIGGEAADLFYLDASEAPALMSKGVLEPLNEYVTDDFDINDFEDPLLNAFKQGEEIYGFPKDFSTLALFYNKQAFEDAGLSGPPQTWEEVIEYSEKLTVDADGDGKPEQYGLGIAKELARQFYKLEPYGAELVDENGKASFASEQAVDALQPLVDQYREDQTAAFPSDVGAGWGGEMFGQGKAAMVIEGNWAVPFIENNFSNIDYGTSEIPTVNDQKVTAAFPVAYVMNKQSEKKEAAWELLSYLTGKEGMKTWTSKGFALPTRKSVAEELGYDSDEIRGSLVKGASYAQPWQAGENLSIIMNNFDNQFSSALLGEQSLDEALQKAQETANKEIEASN</sequence>
<keyword evidence="2" id="KW-0813">Transport</keyword>
<evidence type="ECO:0000256" key="3">
    <source>
        <dbReference type="ARBA" id="ARBA00022729"/>
    </source>
</evidence>
<feature type="signal peptide" evidence="4">
    <location>
        <begin position="1"/>
        <end position="20"/>
    </location>
</feature>
<protein>
    <submittedName>
        <fullName evidence="5">Extracellular solute-binding protein</fullName>
    </submittedName>
</protein>
<dbReference type="InterPro" id="IPR006059">
    <property type="entry name" value="SBP"/>
</dbReference>
<dbReference type="SUPFAM" id="SSF53850">
    <property type="entry name" value="Periplasmic binding protein-like II"/>
    <property type="match status" value="1"/>
</dbReference>
<organism evidence="5 6">
    <name type="scientific">Halobacillus litoralis</name>
    <dbReference type="NCBI Taxonomy" id="45668"/>
    <lineage>
        <taxon>Bacteria</taxon>
        <taxon>Bacillati</taxon>
        <taxon>Bacillota</taxon>
        <taxon>Bacilli</taxon>
        <taxon>Bacillales</taxon>
        <taxon>Bacillaceae</taxon>
        <taxon>Halobacillus</taxon>
    </lineage>
</organism>
<dbReference type="GO" id="GO:0042956">
    <property type="term" value="P:maltodextrin transmembrane transport"/>
    <property type="evidence" value="ECO:0007669"/>
    <property type="project" value="TreeGrafter"/>
</dbReference>
<dbReference type="PROSITE" id="PS51257">
    <property type="entry name" value="PROKAR_LIPOPROTEIN"/>
    <property type="match status" value="1"/>
</dbReference>
<dbReference type="GO" id="GO:0055052">
    <property type="term" value="C:ATP-binding cassette (ABC) transporter complex, substrate-binding subunit-containing"/>
    <property type="evidence" value="ECO:0007669"/>
    <property type="project" value="TreeGrafter"/>
</dbReference>
<keyword evidence="3 4" id="KW-0732">Signal</keyword>
<feature type="chain" id="PRO_5038590706" evidence="4">
    <location>
        <begin position="21"/>
        <end position="422"/>
    </location>
</feature>
<dbReference type="Proteomes" id="UP000460949">
    <property type="component" value="Unassembled WGS sequence"/>
</dbReference>
<dbReference type="EMBL" id="WMET01000001">
    <property type="protein sequence ID" value="MYL18659.1"/>
    <property type="molecule type" value="Genomic_DNA"/>
</dbReference>
<dbReference type="PANTHER" id="PTHR30061:SF50">
    <property type="entry name" value="MALTOSE_MALTODEXTRIN-BINDING PERIPLASMIC PROTEIN"/>
    <property type="match status" value="1"/>
</dbReference>
<dbReference type="PANTHER" id="PTHR30061">
    <property type="entry name" value="MALTOSE-BINDING PERIPLASMIC PROTEIN"/>
    <property type="match status" value="1"/>
</dbReference>
<evidence type="ECO:0000313" key="5">
    <source>
        <dbReference type="EMBL" id="MYL18659.1"/>
    </source>
</evidence>
<dbReference type="GO" id="GO:0015768">
    <property type="term" value="P:maltose transport"/>
    <property type="evidence" value="ECO:0007669"/>
    <property type="project" value="TreeGrafter"/>
</dbReference>
<dbReference type="Pfam" id="PF01547">
    <property type="entry name" value="SBP_bac_1"/>
    <property type="match status" value="1"/>
</dbReference>
<evidence type="ECO:0000256" key="1">
    <source>
        <dbReference type="ARBA" id="ARBA00008520"/>
    </source>
</evidence>
<reference evidence="5 6" key="1">
    <citation type="submission" date="2019-11" db="EMBL/GenBank/DDBJ databases">
        <title>Genome sequences of 17 halophilic strains isolated from different environments.</title>
        <authorList>
            <person name="Furrow R.E."/>
        </authorList>
    </citation>
    <scope>NUCLEOTIDE SEQUENCE [LARGE SCALE GENOMIC DNA]</scope>
    <source>
        <strain evidence="5 6">22511_23_Filter</strain>
    </source>
</reference>
<comment type="similarity">
    <text evidence="1">Belongs to the bacterial solute-binding protein 1 family.</text>
</comment>
<accession>A0A845DP08</accession>
<dbReference type="RefSeq" id="WP_160835112.1">
    <property type="nucleotide sequence ID" value="NZ_WMET01000001.1"/>
</dbReference>
<dbReference type="Gene3D" id="3.40.190.10">
    <property type="entry name" value="Periplasmic binding protein-like II"/>
    <property type="match status" value="1"/>
</dbReference>
<comment type="caution">
    <text evidence="5">The sequence shown here is derived from an EMBL/GenBank/DDBJ whole genome shotgun (WGS) entry which is preliminary data.</text>
</comment>
<dbReference type="GO" id="GO:1901982">
    <property type="term" value="F:maltose binding"/>
    <property type="evidence" value="ECO:0007669"/>
    <property type="project" value="TreeGrafter"/>
</dbReference>
<dbReference type="CDD" id="cd14748">
    <property type="entry name" value="PBP2_UgpB"/>
    <property type="match status" value="1"/>
</dbReference>
<evidence type="ECO:0000256" key="4">
    <source>
        <dbReference type="SAM" id="SignalP"/>
    </source>
</evidence>
<evidence type="ECO:0000256" key="2">
    <source>
        <dbReference type="ARBA" id="ARBA00022448"/>
    </source>
</evidence>
<evidence type="ECO:0000313" key="6">
    <source>
        <dbReference type="Proteomes" id="UP000460949"/>
    </source>
</evidence>
<dbReference type="AlphaFoldDB" id="A0A845DP08"/>
<name>A0A845DP08_9BACI</name>
<gene>
    <name evidence="5" type="ORF">GLW04_02090</name>
</gene>